<dbReference type="GO" id="GO:1990644">
    <property type="term" value="F:microtubule site clamp"/>
    <property type="evidence" value="ECO:0007669"/>
    <property type="project" value="TreeGrafter"/>
</dbReference>
<evidence type="ECO:0000313" key="3">
    <source>
        <dbReference type="EMBL" id="KAF6058423.1"/>
    </source>
</evidence>
<gene>
    <name evidence="3" type="ORF">FOB60_000005</name>
</gene>
<comment type="caution">
    <text evidence="3">The sequence shown here is derived from an EMBL/GenBank/DDBJ whole genome shotgun (WGS) entry which is preliminary data.</text>
</comment>
<feature type="coiled-coil region" evidence="1">
    <location>
        <begin position="51"/>
        <end position="78"/>
    </location>
</feature>
<dbReference type="PANTHER" id="PTHR28006:SF1">
    <property type="entry name" value="MONOPOLIN COMPLEX SUBUNIT CSM1"/>
    <property type="match status" value="1"/>
</dbReference>
<dbReference type="GO" id="GO:0045144">
    <property type="term" value="P:meiotic sister chromatid segregation"/>
    <property type="evidence" value="ECO:0007669"/>
    <property type="project" value="TreeGrafter"/>
</dbReference>
<reference evidence="3" key="1">
    <citation type="submission" date="2020-03" db="EMBL/GenBank/DDBJ databases">
        <title>FDA dAtabase for Regulatory Grade micrObial Sequences (FDA-ARGOS): Supporting development and validation of Infectious Disease Dx tests.</title>
        <authorList>
            <person name="Campos J."/>
            <person name="Goldberg B."/>
            <person name="Tallon L."/>
            <person name="Sadzewicz L."/>
            <person name="Vavikolanu K."/>
            <person name="Mehta A."/>
            <person name="Aluvathingal J."/>
            <person name="Nadendla S."/>
            <person name="Nandy P."/>
            <person name="Geyer C."/>
            <person name="Yan Y."/>
            <person name="Sichtig H."/>
        </authorList>
    </citation>
    <scope>NUCLEOTIDE SEQUENCE [LARGE SCALE GENOMIC DNA]</scope>
    <source>
        <strain evidence="3">FDAARGOS_652</strain>
    </source>
</reference>
<dbReference type="AlphaFoldDB" id="A0A8X7NRJ2"/>
<evidence type="ECO:0000256" key="1">
    <source>
        <dbReference type="SAM" id="Coils"/>
    </source>
</evidence>
<dbReference type="GO" id="GO:0051315">
    <property type="term" value="P:attachment of mitotic spindle microtubules to kinetochore"/>
    <property type="evidence" value="ECO:0007669"/>
    <property type="project" value="TreeGrafter"/>
</dbReference>
<organism evidence="3 4">
    <name type="scientific">Candida parapsilosis</name>
    <name type="common">Yeast</name>
    <dbReference type="NCBI Taxonomy" id="5480"/>
    <lineage>
        <taxon>Eukaryota</taxon>
        <taxon>Fungi</taxon>
        <taxon>Dikarya</taxon>
        <taxon>Ascomycota</taxon>
        <taxon>Saccharomycotina</taxon>
        <taxon>Pichiomycetes</taxon>
        <taxon>Debaryomycetaceae</taxon>
        <taxon>Candida/Lodderomyces clade</taxon>
        <taxon>Candida</taxon>
    </lineage>
</organism>
<dbReference type="EMBL" id="JABWAB010000001">
    <property type="protein sequence ID" value="KAF6058423.1"/>
    <property type="molecule type" value="Genomic_DNA"/>
</dbReference>
<dbReference type="GO" id="GO:0034506">
    <property type="term" value="C:chromosome, centromeric core domain"/>
    <property type="evidence" value="ECO:0007669"/>
    <property type="project" value="TreeGrafter"/>
</dbReference>
<keyword evidence="1" id="KW-0175">Coiled coil</keyword>
<dbReference type="InterPro" id="IPR020981">
    <property type="entry name" value="Csm1/Pcs1_C"/>
</dbReference>
<evidence type="ECO:0000313" key="4">
    <source>
        <dbReference type="Proteomes" id="UP000590412"/>
    </source>
</evidence>
<dbReference type="Pfam" id="PF12539">
    <property type="entry name" value="Csm1"/>
    <property type="match status" value="1"/>
</dbReference>
<protein>
    <submittedName>
        <fullName evidence="3">Chromosome segregation protein Csm1/Pcs1 family protein</fullName>
    </submittedName>
</protein>
<dbReference type="GO" id="GO:0033551">
    <property type="term" value="C:monopolin complex"/>
    <property type="evidence" value="ECO:0007669"/>
    <property type="project" value="InterPro"/>
</dbReference>
<dbReference type="GO" id="GO:0072686">
    <property type="term" value="C:mitotic spindle"/>
    <property type="evidence" value="ECO:0007669"/>
    <property type="project" value="TreeGrafter"/>
</dbReference>
<name>A0A8X7NRJ2_CANPA</name>
<dbReference type="Proteomes" id="UP000590412">
    <property type="component" value="Unassembled WGS sequence"/>
</dbReference>
<dbReference type="CDD" id="cd23787">
    <property type="entry name" value="RWD_CSM1"/>
    <property type="match status" value="1"/>
</dbReference>
<dbReference type="InterPro" id="IPR040349">
    <property type="entry name" value="Csm1/Pcs1"/>
</dbReference>
<evidence type="ECO:0000259" key="2">
    <source>
        <dbReference type="Pfam" id="PF12539"/>
    </source>
</evidence>
<dbReference type="PANTHER" id="PTHR28006">
    <property type="entry name" value="MONOPOLIN COMPLEX SUBUNIT CSM1"/>
    <property type="match status" value="1"/>
</dbReference>
<sequence length="192" mass="22256">MAKPKQNKVTKSSPRPIFAKDVLSQTDSSSIVDLINQYVHTNADVIHAKYKEFAEEQMEADHKLIQELQQENARLTEESESRSQFSSPVKKQNNEDVFYSLDILEIMSGLKVTYFVDNGKELVYEMKSSGKELEIQYKLILPKDGSEVTYIPIFNGNEEAMKLLPEYFLDSFSFDFKNLPLFYNKVNKYINK</sequence>
<feature type="domain" description="Monopolin complex subunit Csm1/Pcs1 C-terminal" evidence="2">
    <location>
        <begin position="101"/>
        <end position="176"/>
    </location>
</feature>
<proteinExistence type="predicted"/>
<dbReference type="OrthoDB" id="2431049at2759"/>
<accession>A0A8X7NRJ2</accession>
<dbReference type="GO" id="GO:0005730">
    <property type="term" value="C:nucleolus"/>
    <property type="evidence" value="ECO:0007669"/>
    <property type="project" value="TreeGrafter"/>
</dbReference>
<dbReference type="Gene3D" id="3.90.1150.80">
    <property type="match status" value="1"/>
</dbReference>
<dbReference type="InterPro" id="IPR038608">
    <property type="entry name" value="Csm1/Pcs1_C_sf"/>
</dbReference>